<dbReference type="EMBL" id="AMQM01007418">
    <property type="status" value="NOT_ANNOTATED_CDS"/>
    <property type="molecule type" value="Genomic_DNA"/>
</dbReference>
<dbReference type="AlphaFoldDB" id="T1FGG4"/>
<dbReference type="InParanoid" id="T1FGG4"/>
<proteinExistence type="predicted"/>
<protein>
    <submittedName>
        <fullName evidence="2 3">Uncharacterized protein</fullName>
    </submittedName>
</protein>
<feature type="region of interest" description="Disordered" evidence="1">
    <location>
        <begin position="1"/>
        <end position="33"/>
    </location>
</feature>
<accession>T1FGG4</accession>
<dbReference type="CTD" id="20207913"/>
<reference evidence="4" key="1">
    <citation type="submission" date="2012-12" db="EMBL/GenBank/DDBJ databases">
        <authorList>
            <person name="Hellsten U."/>
            <person name="Grimwood J."/>
            <person name="Chapman J.A."/>
            <person name="Shapiro H."/>
            <person name="Aerts A."/>
            <person name="Otillar R.P."/>
            <person name="Terry A.Y."/>
            <person name="Boore J.L."/>
            <person name="Simakov O."/>
            <person name="Marletaz F."/>
            <person name="Cho S.-J."/>
            <person name="Edsinger-Gonzales E."/>
            <person name="Havlak P."/>
            <person name="Kuo D.-H."/>
            <person name="Larsson T."/>
            <person name="Lv J."/>
            <person name="Arendt D."/>
            <person name="Savage R."/>
            <person name="Osoegawa K."/>
            <person name="de Jong P."/>
            <person name="Lindberg D.R."/>
            <person name="Seaver E.C."/>
            <person name="Weisblat D.A."/>
            <person name="Putnam N.H."/>
            <person name="Grigoriev I.V."/>
            <person name="Rokhsar D.S."/>
        </authorList>
    </citation>
    <scope>NUCLEOTIDE SEQUENCE</scope>
</reference>
<reference evidence="2 4" key="2">
    <citation type="journal article" date="2013" name="Nature">
        <title>Insights into bilaterian evolution from three spiralian genomes.</title>
        <authorList>
            <person name="Simakov O."/>
            <person name="Marletaz F."/>
            <person name="Cho S.J."/>
            <person name="Edsinger-Gonzales E."/>
            <person name="Havlak P."/>
            <person name="Hellsten U."/>
            <person name="Kuo D.H."/>
            <person name="Larsson T."/>
            <person name="Lv J."/>
            <person name="Arendt D."/>
            <person name="Savage R."/>
            <person name="Osoegawa K."/>
            <person name="de Jong P."/>
            <person name="Grimwood J."/>
            <person name="Chapman J.A."/>
            <person name="Shapiro H."/>
            <person name="Aerts A."/>
            <person name="Otillar R.P."/>
            <person name="Terry A.Y."/>
            <person name="Boore J.L."/>
            <person name="Grigoriev I.V."/>
            <person name="Lindberg D.R."/>
            <person name="Seaver E.C."/>
            <person name="Weisblat D.A."/>
            <person name="Putnam N.H."/>
            <person name="Rokhsar D.S."/>
        </authorList>
    </citation>
    <scope>NUCLEOTIDE SEQUENCE</scope>
</reference>
<dbReference type="EMBL" id="KB097612">
    <property type="protein sequence ID" value="ESN93416.1"/>
    <property type="molecule type" value="Genomic_DNA"/>
</dbReference>
<evidence type="ECO:0000313" key="2">
    <source>
        <dbReference type="EMBL" id="ESN93416.1"/>
    </source>
</evidence>
<gene>
    <name evidence="3" type="primary">20207913</name>
    <name evidence="2" type="ORF">HELRODRAFT_180947</name>
</gene>
<organism evidence="3 4">
    <name type="scientific">Helobdella robusta</name>
    <name type="common">Californian leech</name>
    <dbReference type="NCBI Taxonomy" id="6412"/>
    <lineage>
        <taxon>Eukaryota</taxon>
        <taxon>Metazoa</taxon>
        <taxon>Spiralia</taxon>
        <taxon>Lophotrochozoa</taxon>
        <taxon>Annelida</taxon>
        <taxon>Clitellata</taxon>
        <taxon>Hirudinea</taxon>
        <taxon>Rhynchobdellida</taxon>
        <taxon>Glossiphoniidae</taxon>
        <taxon>Helobdella</taxon>
    </lineage>
</organism>
<evidence type="ECO:0000256" key="1">
    <source>
        <dbReference type="SAM" id="MobiDB-lite"/>
    </source>
</evidence>
<dbReference type="RefSeq" id="XP_009028484.1">
    <property type="nucleotide sequence ID" value="XM_009030236.1"/>
</dbReference>
<feature type="compositionally biased region" description="Polar residues" evidence="1">
    <location>
        <begin position="126"/>
        <end position="140"/>
    </location>
</feature>
<dbReference type="KEGG" id="hro:HELRODRAFT_180947"/>
<keyword evidence="4" id="KW-1185">Reference proteome</keyword>
<sequence length="162" mass="18418">MKQIRKLRARDGNNRTSVKNASRPAGRPDSTSIQCGEVSIGVNEAKRHCKSSMMKGLDKIVIQPFKLSLIVTACPVIVTKQRFLQESHTLTSTQQEHTNARIQRDIKFIQTEKAFELANYFRNITPRPSKQSGNKAANSNRRAHNTIPYNAIPARQYRRTEI</sequence>
<dbReference type="Proteomes" id="UP000015101">
    <property type="component" value="Unassembled WGS sequence"/>
</dbReference>
<dbReference type="EnsemblMetazoa" id="HelroT180947">
    <property type="protein sequence ID" value="HelroP180947"/>
    <property type="gene ID" value="HelroG180947"/>
</dbReference>
<dbReference type="GeneID" id="20207913"/>
<dbReference type="HOGENOM" id="CLU_1637268_0_0_1"/>
<evidence type="ECO:0000313" key="3">
    <source>
        <dbReference type="EnsemblMetazoa" id="HelroP180947"/>
    </source>
</evidence>
<feature type="region of interest" description="Disordered" evidence="1">
    <location>
        <begin position="126"/>
        <end position="145"/>
    </location>
</feature>
<evidence type="ECO:0000313" key="4">
    <source>
        <dbReference type="Proteomes" id="UP000015101"/>
    </source>
</evidence>
<name>T1FGG4_HELRO</name>
<reference evidence="3" key="3">
    <citation type="submission" date="2015-06" db="UniProtKB">
        <authorList>
            <consortium name="EnsemblMetazoa"/>
        </authorList>
    </citation>
    <scope>IDENTIFICATION</scope>
</reference>